<dbReference type="InterPro" id="IPR012577">
    <property type="entry name" value="NIPSNAP"/>
</dbReference>
<name>A0A1G7YK94_9HYPH</name>
<evidence type="ECO:0000313" key="3">
    <source>
        <dbReference type="Proteomes" id="UP000199495"/>
    </source>
</evidence>
<evidence type="ECO:0000259" key="1">
    <source>
        <dbReference type="Pfam" id="PF07978"/>
    </source>
</evidence>
<evidence type="ECO:0000313" key="2">
    <source>
        <dbReference type="EMBL" id="SDG96804.1"/>
    </source>
</evidence>
<dbReference type="Pfam" id="PF07978">
    <property type="entry name" value="NIPSNAP"/>
    <property type="match status" value="1"/>
</dbReference>
<dbReference type="InterPro" id="IPR011008">
    <property type="entry name" value="Dimeric_a/b-barrel"/>
</dbReference>
<accession>A0A1G7YK94</accession>
<dbReference type="OrthoDB" id="9812037at2"/>
<feature type="domain" description="NIPSNAP" evidence="1">
    <location>
        <begin position="4"/>
        <end position="102"/>
    </location>
</feature>
<proteinExistence type="predicted"/>
<dbReference type="STRING" id="440168.SAMN04487974_11458"/>
<dbReference type="Gene3D" id="3.30.70.100">
    <property type="match status" value="1"/>
</dbReference>
<dbReference type="SUPFAM" id="SSF54909">
    <property type="entry name" value="Dimeric alpha+beta barrel"/>
    <property type="match status" value="1"/>
</dbReference>
<sequence>MIHERRVYHAAPKKVGQVVQRFEKHTLPAFERAGIRAIAAWTVMVGQANDQFVYVLEWESLAEREQKWVAFTQDEEFQRAWAETDKDGPLVRYASNEFLVPVLNKLSK</sequence>
<dbReference type="RefSeq" id="WP_090597986.1">
    <property type="nucleotide sequence ID" value="NZ_FNCS01000014.1"/>
</dbReference>
<protein>
    <submittedName>
        <fullName evidence="2">NIPSNAP protein</fullName>
    </submittedName>
</protein>
<organism evidence="2 3">
    <name type="scientific">Pelagibacterium luteolum</name>
    <dbReference type="NCBI Taxonomy" id="440168"/>
    <lineage>
        <taxon>Bacteria</taxon>
        <taxon>Pseudomonadati</taxon>
        <taxon>Pseudomonadota</taxon>
        <taxon>Alphaproteobacteria</taxon>
        <taxon>Hyphomicrobiales</taxon>
        <taxon>Devosiaceae</taxon>
        <taxon>Pelagibacterium</taxon>
    </lineage>
</organism>
<dbReference type="AlphaFoldDB" id="A0A1G7YK94"/>
<dbReference type="EMBL" id="FNCS01000014">
    <property type="protein sequence ID" value="SDG96804.1"/>
    <property type="molecule type" value="Genomic_DNA"/>
</dbReference>
<dbReference type="Proteomes" id="UP000199495">
    <property type="component" value="Unassembled WGS sequence"/>
</dbReference>
<keyword evidence="3" id="KW-1185">Reference proteome</keyword>
<gene>
    <name evidence="2" type="ORF">SAMN04487974_11458</name>
</gene>
<reference evidence="2 3" key="1">
    <citation type="submission" date="2016-10" db="EMBL/GenBank/DDBJ databases">
        <authorList>
            <person name="de Groot N.N."/>
        </authorList>
    </citation>
    <scope>NUCLEOTIDE SEQUENCE [LARGE SCALE GENOMIC DNA]</scope>
    <source>
        <strain evidence="2 3">CGMCC 1.10267</strain>
    </source>
</reference>